<comment type="caution">
    <text evidence="2">The sequence shown here is derived from an EMBL/GenBank/DDBJ whole genome shotgun (WGS) entry which is preliminary data.</text>
</comment>
<proteinExistence type="predicted"/>
<evidence type="ECO:0000256" key="1">
    <source>
        <dbReference type="SAM" id="MobiDB-lite"/>
    </source>
</evidence>
<dbReference type="EMBL" id="LFIV01000037">
    <property type="protein sequence ID" value="KZL74059.1"/>
    <property type="molecule type" value="Genomic_DNA"/>
</dbReference>
<feature type="region of interest" description="Disordered" evidence="1">
    <location>
        <begin position="318"/>
        <end position="407"/>
    </location>
</feature>
<feature type="region of interest" description="Disordered" evidence="1">
    <location>
        <begin position="35"/>
        <end position="142"/>
    </location>
</feature>
<organism evidence="2 3">
    <name type="scientific">Colletotrichum tofieldiae</name>
    <dbReference type="NCBI Taxonomy" id="708197"/>
    <lineage>
        <taxon>Eukaryota</taxon>
        <taxon>Fungi</taxon>
        <taxon>Dikarya</taxon>
        <taxon>Ascomycota</taxon>
        <taxon>Pezizomycotina</taxon>
        <taxon>Sordariomycetes</taxon>
        <taxon>Hypocreomycetidae</taxon>
        <taxon>Glomerellales</taxon>
        <taxon>Glomerellaceae</taxon>
        <taxon>Colletotrichum</taxon>
        <taxon>Colletotrichum spaethianum species complex</taxon>
    </lineage>
</organism>
<dbReference type="STRING" id="708197.A0A166V1Q3"/>
<feature type="compositionally biased region" description="Low complexity" evidence="1">
    <location>
        <begin position="109"/>
        <end position="122"/>
    </location>
</feature>
<sequence>MDALKNIVNNVPEWLDRLDQLGEQIDQRQIELAALGADKSSRSIKNRGSTESLKLKDETPNVISPPADEAPANEASAQRPVVTTPTQGPTKKDEPSSPSSGTPSALNKQTRQAMALAQARARAVVEKRPRPDSVMSTEEDAPAKYRSRKLVLVYYDSYVESFFEELVKFVSASRNLMRKAKMAAKVATIRRLAEREQPEGDDEASPGDLQPDTSDSAGTASDALPSLRYMSTRRMGPNGRKGPAYTRAGQGGAMMGDSGPDAYDDLDKCLEYIQNQSEHAAHQFLRDGDCTEEIGNIQRRLAETKELAKKEMERVEKEEPELLKATSEANKVRTLRPTSMRRELTAGKDSSPAITPRKVEVGSNIEADSKIESESKTPATKTIEVDMSKPLEADDAPIEADDEGIDDMEITLPPRLNYRSTRAMRG</sequence>
<feature type="region of interest" description="Disordered" evidence="1">
    <location>
        <begin position="194"/>
        <end position="244"/>
    </location>
</feature>
<gene>
    <name evidence="2" type="ORF">CT0861_00189</name>
</gene>
<evidence type="ECO:0000313" key="3">
    <source>
        <dbReference type="Proteomes" id="UP000076552"/>
    </source>
</evidence>
<feature type="compositionally biased region" description="Polar residues" evidence="1">
    <location>
        <begin position="96"/>
        <end position="108"/>
    </location>
</feature>
<accession>A0A166V1Q3</accession>
<feature type="compositionally biased region" description="Basic and acidic residues" evidence="1">
    <location>
        <begin position="383"/>
        <end position="392"/>
    </location>
</feature>
<reference evidence="2 3" key="1">
    <citation type="submission" date="2015-06" db="EMBL/GenBank/DDBJ databases">
        <title>Survival trade-offs in plant roots during colonization by closely related pathogenic and mutualistic fungi.</title>
        <authorList>
            <person name="Hacquard S."/>
            <person name="Kracher B."/>
            <person name="Hiruma K."/>
            <person name="Weinman A."/>
            <person name="Muench P."/>
            <person name="Garrido Oter R."/>
            <person name="Ver Loren van Themaat E."/>
            <person name="Dallerey J.-F."/>
            <person name="Damm U."/>
            <person name="Henrissat B."/>
            <person name="Lespinet O."/>
            <person name="Thon M."/>
            <person name="Kemen E."/>
            <person name="McHardy A.C."/>
            <person name="Schulze-Lefert P."/>
            <person name="O'Connell R.J."/>
        </authorList>
    </citation>
    <scope>NUCLEOTIDE SEQUENCE [LARGE SCALE GENOMIC DNA]</scope>
    <source>
        <strain evidence="2 3">0861</strain>
    </source>
</reference>
<protein>
    <submittedName>
        <fullName evidence="2">Uncharacterized protein</fullName>
    </submittedName>
</protein>
<evidence type="ECO:0000313" key="2">
    <source>
        <dbReference type="EMBL" id="KZL74059.1"/>
    </source>
</evidence>
<feature type="compositionally biased region" description="Acidic residues" evidence="1">
    <location>
        <begin position="393"/>
        <end position="407"/>
    </location>
</feature>
<dbReference type="OrthoDB" id="3886346at2759"/>
<dbReference type="Proteomes" id="UP000076552">
    <property type="component" value="Unassembled WGS sequence"/>
</dbReference>
<name>A0A166V1Q3_9PEZI</name>
<keyword evidence="3" id="KW-1185">Reference proteome</keyword>
<dbReference type="AlphaFoldDB" id="A0A166V1Q3"/>